<protein>
    <submittedName>
        <fullName evidence="3">Response regulator</fullName>
    </submittedName>
</protein>
<dbReference type="Gene3D" id="3.40.50.2300">
    <property type="match status" value="1"/>
</dbReference>
<proteinExistence type="predicted"/>
<dbReference type="AlphaFoldDB" id="A0A918XYL1"/>
<dbReference type="Pfam" id="PF00072">
    <property type="entry name" value="Response_reg"/>
    <property type="match status" value="1"/>
</dbReference>
<feature type="domain" description="Response regulatory" evidence="2">
    <location>
        <begin position="14"/>
        <end position="133"/>
    </location>
</feature>
<dbReference type="EMBL" id="BMZS01000015">
    <property type="protein sequence ID" value="GHD63008.1"/>
    <property type="molecule type" value="Genomic_DNA"/>
</dbReference>
<name>A0A918XYL1_9PROT</name>
<dbReference type="PANTHER" id="PTHR43228:SF1">
    <property type="entry name" value="TWO-COMPONENT RESPONSE REGULATOR ARR22"/>
    <property type="match status" value="1"/>
</dbReference>
<evidence type="ECO:0000256" key="1">
    <source>
        <dbReference type="PROSITE-ProRule" id="PRU00169"/>
    </source>
</evidence>
<organism evidence="3 4">
    <name type="scientific">Thalassobaculum fulvum</name>
    <dbReference type="NCBI Taxonomy" id="1633335"/>
    <lineage>
        <taxon>Bacteria</taxon>
        <taxon>Pseudomonadati</taxon>
        <taxon>Pseudomonadota</taxon>
        <taxon>Alphaproteobacteria</taxon>
        <taxon>Rhodospirillales</taxon>
        <taxon>Thalassobaculaceae</taxon>
        <taxon>Thalassobaculum</taxon>
    </lineage>
</organism>
<keyword evidence="4" id="KW-1185">Reference proteome</keyword>
<dbReference type="Proteomes" id="UP000630353">
    <property type="component" value="Unassembled WGS sequence"/>
</dbReference>
<dbReference type="SUPFAM" id="SSF52172">
    <property type="entry name" value="CheY-like"/>
    <property type="match status" value="1"/>
</dbReference>
<dbReference type="PANTHER" id="PTHR43228">
    <property type="entry name" value="TWO-COMPONENT RESPONSE REGULATOR"/>
    <property type="match status" value="1"/>
</dbReference>
<reference evidence="3" key="1">
    <citation type="journal article" date="2014" name="Int. J. Syst. Evol. Microbiol.">
        <title>Complete genome sequence of Corynebacterium casei LMG S-19264T (=DSM 44701T), isolated from a smear-ripened cheese.</title>
        <authorList>
            <consortium name="US DOE Joint Genome Institute (JGI-PGF)"/>
            <person name="Walter F."/>
            <person name="Albersmeier A."/>
            <person name="Kalinowski J."/>
            <person name="Ruckert C."/>
        </authorList>
    </citation>
    <scope>NUCLEOTIDE SEQUENCE</scope>
    <source>
        <strain evidence="3">KCTC 42651</strain>
    </source>
</reference>
<keyword evidence="1" id="KW-0597">Phosphoprotein</keyword>
<dbReference type="SMART" id="SM00448">
    <property type="entry name" value="REC"/>
    <property type="match status" value="1"/>
</dbReference>
<comment type="caution">
    <text evidence="3">The sequence shown here is derived from an EMBL/GenBank/DDBJ whole genome shotgun (WGS) entry which is preliminary data.</text>
</comment>
<evidence type="ECO:0000259" key="2">
    <source>
        <dbReference type="PROSITE" id="PS50110"/>
    </source>
</evidence>
<gene>
    <name evidence="3" type="primary">cheY</name>
    <name evidence="3" type="ORF">GCM10017083_52650</name>
</gene>
<feature type="modified residue" description="4-aspartylphosphate" evidence="1">
    <location>
        <position position="64"/>
    </location>
</feature>
<dbReference type="PROSITE" id="PS50110">
    <property type="entry name" value="RESPONSE_REGULATORY"/>
    <property type="match status" value="1"/>
</dbReference>
<dbReference type="InterPro" id="IPR001789">
    <property type="entry name" value="Sig_transdc_resp-reg_receiver"/>
</dbReference>
<sequence>MFDPTSQHAYENLRILVLEDEWYIRQIICRLLRQIGFQLIDEAENGVDGFREILRVRPHLILCDIHMEPVDGITFLRKLRALGHEQLSQVPVIFLTSDKQRETVLAAKELRVDGYLAKPVSLATLKDRIDHVLLQRQGG</sequence>
<accession>A0A918XYL1</accession>
<reference evidence="3" key="2">
    <citation type="submission" date="2020-09" db="EMBL/GenBank/DDBJ databases">
        <authorList>
            <person name="Sun Q."/>
            <person name="Kim S."/>
        </authorList>
    </citation>
    <scope>NUCLEOTIDE SEQUENCE</scope>
    <source>
        <strain evidence="3">KCTC 42651</strain>
    </source>
</reference>
<dbReference type="GO" id="GO:0000160">
    <property type="term" value="P:phosphorelay signal transduction system"/>
    <property type="evidence" value="ECO:0007669"/>
    <property type="project" value="InterPro"/>
</dbReference>
<dbReference type="RefSeq" id="WP_189995376.1">
    <property type="nucleotide sequence ID" value="NZ_BMZS01000015.1"/>
</dbReference>
<dbReference type="InterPro" id="IPR011006">
    <property type="entry name" value="CheY-like_superfamily"/>
</dbReference>
<dbReference type="InterPro" id="IPR052048">
    <property type="entry name" value="ST_Response_Regulator"/>
</dbReference>
<evidence type="ECO:0000313" key="3">
    <source>
        <dbReference type="EMBL" id="GHD63008.1"/>
    </source>
</evidence>
<evidence type="ECO:0000313" key="4">
    <source>
        <dbReference type="Proteomes" id="UP000630353"/>
    </source>
</evidence>